<keyword evidence="4" id="KW-1185">Reference proteome</keyword>
<dbReference type="Proteomes" id="UP000436088">
    <property type="component" value="Unassembled WGS sequence"/>
</dbReference>
<name>A0A6A2ZNQ7_HIBSY</name>
<organism evidence="3 4">
    <name type="scientific">Hibiscus syriacus</name>
    <name type="common">Rose of Sharon</name>
    <dbReference type="NCBI Taxonomy" id="106335"/>
    <lineage>
        <taxon>Eukaryota</taxon>
        <taxon>Viridiplantae</taxon>
        <taxon>Streptophyta</taxon>
        <taxon>Embryophyta</taxon>
        <taxon>Tracheophyta</taxon>
        <taxon>Spermatophyta</taxon>
        <taxon>Magnoliopsida</taxon>
        <taxon>eudicotyledons</taxon>
        <taxon>Gunneridae</taxon>
        <taxon>Pentapetalae</taxon>
        <taxon>rosids</taxon>
        <taxon>malvids</taxon>
        <taxon>Malvales</taxon>
        <taxon>Malvaceae</taxon>
        <taxon>Malvoideae</taxon>
        <taxon>Hibiscus</taxon>
    </lineage>
</organism>
<dbReference type="PANTHER" id="PTHR45934:SF7">
    <property type="entry name" value="FAD_NAD(P)-BINDING OXIDOREDUCTASE FAMILY PROTEIN"/>
    <property type="match status" value="1"/>
</dbReference>
<evidence type="ECO:0000256" key="1">
    <source>
        <dbReference type="ARBA" id="ARBA00023002"/>
    </source>
</evidence>
<keyword evidence="2" id="KW-0503">Monooxygenase</keyword>
<comment type="caution">
    <text evidence="3">The sequence shown here is derived from an EMBL/GenBank/DDBJ whole genome shotgun (WGS) entry which is preliminary data.</text>
</comment>
<dbReference type="InterPro" id="IPR044560">
    <property type="entry name" value="MOase"/>
</dbReference>
<accession>A0A6A2ZNQ7</accession>
<keyword evidence="1" id="KW-0560">Oxidoreductase</keyword>
<gene>
    <name evidence="3" type="ORF">F3Y22_tig00110809pilonHSYRG00041</name>
</gene>
<sequence length="69" mass="8214">MEEKKLMEEAMDRYVKERRMRVFWLSLQTYLVGLTLDNTSKMKKVLGIAGLILLFRDQQSHTDYDCGRL</sequence>
<dbReference type="GO" id="GO:0004497">
    <property type="term" value="F:monooxygenase activity"/>
    <property type="evidence" value="ECO:0007669"/>
    <property type="project" value="UniProtKB-KW"/>
</dbReference>
<evidence type="ECO:0000313" key="4">
    <source>
        <dbReference type="Proteomes" id="UP000436088"/>
    </source>
</evidence>
<dbReference type="AlphaFoldDB" id="A0A6A2ZNQ7"/>
<evidence type="ECO:0000256" key="2">
    <source>
        <dbReference type="ARBA" id="ARBA00023033"/>
    </source>
</evidence>
<dbReference type="PANTHER" id="PTHR45934">
    <property type="entry name" value="FAD/NAD(P)-BINDING OXIDOREDUCTASE FAMILY PROTEIN"/>
    <property type="match status" value="1"/>
</dbReference>
<protein>
    <submittedName>
        <fullName evidence="3">Uncharacterized protein</fullName>
    </submittedName>
</protein>
<dbReference type="EMBL" id="VEPZ02001118">
    <property type="protein sequence ID" value="KAE8693508.1"/>
    <property type="molecule type" value="Genomic_DNA"/>
</dbReference>
<evidence type="ECO:0000313" key="3">
    <source>
        <dbReference type="EMBL" id="KAE8693508.1"/>
    </source>
</evidence>
<reference evidence="3" key="1">
    <citation type="submission" date="2019-09" db="EMBL/GenBank/DDBJ databases">
        <title>Draft genome information of white flower Hibiscus syriacus.</title>
        <authorList>
            <person name="Kim Y.-M."/>
        </authorList>
    </citation>
    <scope>NUCLEOTIDE SEQUENCE [LARGE SCALE GENOMIC DNA]</scope>
    <source>
        <strain evidence="3">YM2019G1</strain>
    </source>
</reference>
<proteinExistence type="predicted"/>